<dbReference type="Proteomes" id="UP000549394">
    <property type="component" value="Unassembled WGS sequence"/>
</dbReference>
<sequence>MIKLDYLLNLIKEDNIESLHLILCNGLEDTSSDILGKCLQESAREKREKIFYLLSVSWIIQISRNLCDEDPFIPHSPDNQPAYLSEFAEQLINNFQERLFFFYRIVQKTLMTKEPNSSNISQELLKSLLKDAIHDKNSDNLENSFGNEQLILILFKNVVKRNDRGCLEIMINSKRVVYIAEIFPIILKSDLEDKFDIFKRMTDIQQFKHINVLAILRNAIYRQVKIDVLKKILPLYRFSAPEKRVELCNAMLLNSSLDLFLYGVGLNLYEFTEESAIFSIKTPNLPYLKGLMYKFTNVYKTALEKLPFTISFRVTYGLISPQHLGVICSHPLFQDDRRYLNMFFLIFFKPRNFFNLAIYSSSRLIALLEAFWIELENSSDLLGLSQEVLNSAVLCLLKDFSCPNAITYSRIISVFLQNGYLLNGFSIPKEYLDRNNEKSKIQQSLLNLLLESADQRQYNEFMLKSDGINTIMSLKSMTRWLLRNLIKRPFKVNLKRMIKSRHLPFSLESIIALEKEANCFESLVSQN</sequence>
<organism evidence="1 2">
    <name type="scientific">Dimorphilus gyrociliatus</name>
    <dbReference type="NCBI Taxonomy" id="2664684"/>
    <lineage>
        <taxon>Eukaryota</taxon>
        <taxon>Metazoa</taxon>
        <taxon>Spiralia</taxon>
        <taxon>Lophotrochozoa</taxon>
        <taxon>Annelida</taxon>
        <taxon>Polychaeta</taxon>
        <taxon>Polychaeta incertae sedis</taxon>
        <taxon>Dinophilidae</taxon>
        <taxon>Dimorphilus</taxon>
    </lineage>
</organism>
<evidence type="ECO:0000313" key="2">
    <source>
        <dbReference type="Proteomes" id="UP000549394"/>
    </source>
</evidence>
<proteinExistence type="predicted"/>
<dbReference type="EMBL" id="CAJFCJ010000007">
    <property type="protein sequence ID" value="CAD5117072.1"/>
    <property type="molecule type" value="Genomic_DNA"/>
</dbReference>
<reference evidence="1 2" key="1">
    <citation type="submission" date="2020-08" db="EMBL/GenBank/DDBJ databases">
        <authorList>
            <person name="Hejnol A."/>
        </authorList>
    </citation>
    <scope>NUCLEOTIDE SEQUENCE [LARGE SCALE GENOMIC DNA]</scope>
</reference>
<keyword evidence="2" id="KW-1185">Reference proteome</keyword>
<evidence type="ECO:0000313" key="1">
    <source>
        <dbReference type="EMBL" id="CAD5117072.1"/>
    </source>
</evidence>
<protein>
    <submittedName>
        <fullName evidence="1">Uncharacterized protein</fullName>
    </submittedName>
</protein>
<accession>A0A7I8VLF0</accession>
<comment type="caution">
    <text evidence="1">The sequence shown here is derived from an EMBL/GenBank/DDBJ whole genome shotgun (WGS) entry which is preliminary data.</text>
</comment>
<dbReference type="AlphaFoldDB" id="A0A7I8VLF0"/>
<name>A0A7I8VLF0_9ANNE</name>
<gene>
    <name evidence="1" type="ORF">DGYR_LOCUS5637</name>
</gene>